<comment type="caution">
    <text evidence="2">The sequence shown here is derived from an EMBL/GenBank/DDBJ whole genome shotgun (WGS) entry which is preliminary data.</text>
</comment>
<evidence type="ECO:0000313" key="2">
    <source>
        <dbReference type="EMBL" id="ROV95076.1"/>
    </source>
</evidence>
<sequence length="211" mass="23217">MARLARFGNARTPTWLRTTTALNTNANTAAATKHTPVKHLPRRKKKDGQRPFARSAAPSPPSPPSAASTGTLAAETPAPDCPLARKTSSSSCSSLPPLVTVDDDDDDDDCRRREVVCYRTCNFEVEFRLVQRRSGLLAMRRSRKARHRRERGYLAGMFRLVGVDVDVEEDNKVKGKDTSGCEGGGGVGEEGPVCWDLLEKMLDMERETAEE</sequence>
<organism evidence="2 3">
    <name type="scientific">Cytospora chrysosperma</name>
    <name type="common">Cytospora canker fungus</name>
    <name type="synonym">Sphaeria chrysosperma</name>
    <dbReference type="NCBI Taxonomy" id="252740"/>
    <lineage>
        <taxon>Eukaryota</taxon>
        <taxon>Fungi</taxon>
        <taxon>Dikarya</taxon>
        <taxon>Ascomycota</taxon>
        <taxon>Pezizomycotina</taxon>
        <taxon>Sordariomycetes</taxon>
        <taxon>Sordariomycetidae</taxon>
        <taxon>Diaporthales</taxon>
        <taxon>Cytosporaceae</taxon>
        <taxon>Cytospora</taxon>
    </lineage>
</organism>
<keyword evidence="3" id="KW-1185">Reference proteome</keyword>
<feature type="compositionally biased region" description="Low complexity" evidence="1">
    <location>
        <begin position="22"/>
        <end position="32"/>
    </location>
</feature>
<reference evidence="2 3" key="1">
    <citation type="submission" date="2015-09" db="EMBL/GenBank/DDBJ databases">
        <title>Host preference determinants of Valsa canker pathogens revealed by comparative genomics.</title>
        <authorList>
            <person name="Yin Z."/>
            <person name="Huang L."/>
        </authorList>
    </citation>
    <scope>NUCLEOTIDE SEQUENCE [LARGE SCALE GENOMIC DNA]</scope>
    <source>
        <strain evidence="2 3">YSFL</strain>
    </source>
</reference>
<dbReference type="Proteomes" id="UP000284375">
    <property type="component" value="Unassembled WGS sequence"/>
</dbReference>
<dbReference type="AlphaFoldDB" id="A0A423VVJ7"/>
<evidence type="ECO:0000256" key="1">
    <source>
        <dbReference type="SAM" id="MobiDB-lite"/>
    </source>
</evidence>
<feature type="region of interest" description="Disordered" evidence="1">
    <location>
        <begin position="22"/>
        <end position="107"/>
    </location>
</feature>
<evidence type="ECO:0000313" key="3">
    <source>
        <dbReference type="Proteomes" id="UP000284375"/>
    </source>
</evidence>
<dbReference type="OrthoDB" id="10649226at2759"/>
<name>A0A423VVJ7_CYTCH</name>
<proteinExistence type="predicted"/>
<protein>
    <submittedName>
        <fullName evidence="2">Uncharacterized protein</fullName>
    </submittedName>
</protein>
<accession>A0A423VVJ7</accession>
<dbReference type="EMBL" id="LJZO01000025">
    <property type="protein sequence ID" value="ROV95076.1"/>
    <property type="molecule type" value="Genomic_DNA"/>
</dbReference>
<feature type="compositionally biased region" description="Basic residues" evidence="1">
    <location>
        <begin position="35"/>
        <end position="47"/>
    </location>
</feature>
<gene>
    <name evidence="2" type="ORF">VSDG_05819</name>
</gene>